<organism evidence="2 3">
    <name type="scientific">Enterocloster citroniae</name>
    <dbReference type="NCBI Taxonomy" id="358743"/>
    <lineage>
        <taxon>Bacteria</taxon>
        <taxon>Bacillati</taxon>
        <taxon>Bacillota</taxon>
        <taxon>Clostridia</taxon>
        <taxon>Lachnospirales</taxon>
        <taxon>Lachnospiraceae</taxon>
        <taxon>Enterocloster</taxon>
    </lineage>
</organism>
<name>A0ABV2G3B3_9FIRM</name>
<keyword evidence="3" id="KW-1185">Reference proteome</keyword>
<evidence type="ECO:0000313" key="2">
    <source>
        <dbReference type="EMBL" id="MET3572775.1"/>
    </source>
</evidence>
<reference evidence="2 3" key="1">
    <citation type="submission" date="2024-06" db="EMBL/GenBank/DDBJ databases">
        <title>Genomic Encyclopedia of Type Strains, Phase IV (KMG-IV): sequencing the most valuable type-strain genomes for metagenomic binning, comparative biology and taxonomic classification.</title>
        <authorList>
            <person name="Goeker M."/>
        </authorList>
    </citation>
    <scope>NUCLEOTIDE SEQUENCE [LARGE SCALE GENOMIC DNA]</scope>
    <source>
        <strain evidence="2 3">DSM 19261</strain>
    </source>
</reference>
<protein>
    <submittedName>
        <fullName evidence="2">Uncharacterized protein</fullName>
    </submittedName>
</protein>
<proteinExistence type="predicted"/>
<gene>
    <name evidence="2" type="ORF">ABID13_004432</name>
</gene>
<sequence length="88" mass="10637">MERTENKYHNLPCSFLSIQQYNVLIKEGIGMDRKREDKPPEEPPEESDEELLREYEWAEKHVPDDVIPKPAPDEFERIWKRIQEERGK</sequence>
<evidence type="ECO:0000256" key="1">
    <source>
        <dbReference type="SAM" id="MobiDB-lite"/>
    </source>
</evidence>
<dbReference type="EMBL" id="JBEPLZ010000022">
    <property type="protein sequence ID" value="MET3572775.1"/>
    <property type="molecule type" value="Genomic_DNA"/>
</dbReference>
<comment type="caution">
    <text evidence="2">The sequence shown here is derived from an EMBL/GenBank/DDBJ whole genome shotgun (WGS) entry which is preliminary data.</text>
</comment>
<accession>A0ABV2G3B3</accession>
<feature type="region of interest" description="Disordered" evidence="1">
    <location>
        <begin position="31"/>
        <end position="51"/>
    </location>
</feature>
<evidence type="ECO:0000313" key="3">
    <source>
        <dbReference type="Proteomes" id="UP001549200"/>
    </source>
</evidence>
<dbReference type="Proteomes" id="UP001549200">
    <property type="component" value="Unassembled WGS sequence"/>
</dbReference>
<feature type="compositionally biased region" description="Basic and acidic residues" evidence="1">
    <location>
        <begin position="31"/>
        <end position="41"/>
    </location>
</feature>